<evidence type="ECO:0000259" key="5">
    <source>
        <dbReference type="PROSITE" id="PS50222"/>
    </source>
</evidence>
<proteinExistence type="predicted"/>
<dbReference type="OrthoDB" id="26525at2759"/>
<accession>A0A210R2W5</accession>
<name>A0A210R2W5_MIZYE</name>
<dbReference type="SUPFAM" id="SSF47473">
    <property type="entry name" value="EF-hand"/>
    <property type="match status" value="1"/>
</dbReference>
<dbReference type="InterPro" id="IPR002048">
    <property type="entry name" value="EF_hand_dom"/>
</dbReference>
<evidence type="ECO:0000256" key="4">
    <source>
        <dbReference type="SAM" id="MobiDB-lite"/>
    </source>
</evidence>
<dbReference type="STRING" id="6573.A0A210R2W5"/>
<keyword evidence="3" id="KW-0514">Muscle protein</keyword>
<dbReference type="EMBL" id="NEDP02000713">
    <property type="protein sequence ID" value="OWF55274.1"/>
    <property type="molecule type" value="Genomic_DNA"/>
</dbReference>
<dbReference type="InterPro" id="IPR011992">
    <property type="entry name" value="EF-hand-dom_pair"/>
</dbReference>
<dbReference type="InterPro" id="IPR050145">
    <property type="entry name" value="Centrin_CML-like"/>
</dbReference>
<dbReference type="Pfam" id="PF13499">
    <property type="entry name" value="EF-hand_7"/>
    <property type="match status" value="2"/>
</dbReference>
<feature type="domain" description="EF-hand" evidence="5">
    <location>
        <begin position="197"/>
        <end position="232"/>
    </location>
</feature>
<organism evidence="6 7">
    <name type="scientific">Mizuhopecten yessoensis</name>
    <name type="common">Japanese scallop</name>
    <name type="synonym">Patinopecten yessoensis</name>
    <dbReference type="NCBI Taxonomy" id="6573"/>
    <lineage>
        <taxon>Eukaryota</taxon>
        <taxon>Metazoa</taxon>
        <taxon>Spiralia</taxon>
        <taxon>Lophotrochozoa</taxon>
        <taxon>Mollusca</taxon>
        <taxon>Bivalvia</taxon>
        <taxon>Autobranchia</taxon>
        <taxon>Pteriomorphia</taxon>
        <taxon>Pectinida</taxon>
        <taxon>Pectinoidea</taxon>
        <taxon>Pectinidae</taxon>
        <taxon>Mizuhopecten</taxon>
    </lineage>
</organism>
<evidence type="ECO:0000256" key="1">
    <source>
        <dbReference type="ARBA" id="ARBA00022737"/>
    </source>
</evidence>
<reference evidence="6 7" key="1">
    <citation type="journal article" date="2017" name="Nat. Ecol. Evol.">
        <title>Scallop genome provides insights into evolution of bilaterian karyotype and development.</title>
        <authorList>
            <person name="Wang S."/>
            <person name="Zhang J."/>
            <person name="Jiao W."/>
            <person name="Li J."/>
            <person name="Xun X."/>
            <person name="Sun Y."/>
            <person name="Guo X."/>
            <person name="Huan P."/>
            <person name="Dong B."/>
            <person name="Zhang L."/>
            <person name="Hu X."/>
            <person name="Sun X."/>
            <person name="Wang J."/>
            <person name="Zhao C."/>
            <person name="Wang Y."/>
            <person name="Wang D."/>
            <person name="Huang X."/>
            <person name="Wang R."/>
            <person name="Lv J."/>
            <person name="Li Y."/>
            <person name="Zhang Z."/>
            <person name="Liu B."/>
            <person name="Lu W."/>
            <person name="Hui Y."/>
            <person name="Liang J."/>
            <person name="Zhou Z."/>
            <person name="Hou R."/>
            <person name="Li X."/>
            <person name="Liu Y."/>
            <person name="Li H."/>
            <person name="Ning X."/>
            <person name="Lin Y."/>
            <person name="Zhao L."/>
            <person name="Xing Q."/>
            <person name="Dou J."/>
            <person name="Li Y."/>
            <person name="Mao J."/>
            <person name="Guo H."/>
            <person name="Dou H."/>
            <person name="Li T."/>
            <person name="Mu C."/>
            <person name="Jiang W."/>
            <person name="Fu Q."/>
            <person name="Fu X."/>
            <person name="Miao Y."/>
            <person name="Liu J."/>
            <person name="Yu Q."/>
            <person name="Li R."/>
            <person name="Liao H."/>
            <person name="Li X."/>
            <person name="Kong Y."/>
            <person name="Jiang Z."/>
            <person name="Chourrout D."/>
            <person name="Li R."/>
            <person name="Bao Z."/>
        </authorList>
    </citation>
    <scope>NUCLEOTIDE SEQUENCE [LARGE SCALE GENOMIC DNA]</scope>
    <source>
        <strain evidence="6 7">PY_sf001</strain>
    </source>
</reference>
<dbReference type="Proteomes" id="UP000242188">
    <property type="component" value="Unassembled WGS sequence"/>
</dbReference>
<dbReference type="SMART" id="SM00054">
    <property type="entry name" value="EFh"/>
    <property type="match status" value="4"/>
</dbReference>
<dbReference type="PROSITE" id="PS00018">
    <property type="entry name" value="EF_HAND_1"/>
    <property type="match status" value="4"/>
</dbReference>
<gene>
    <name evidence="6" type="ORF">KP79_PYT00257</name>
</gene>
<evidence type="ECO:0000313" key="6">
    <source>
        <dbReference type="EMBL" id="OWF55274.1"/>
    </source>
</evidence>
<dbReference type="GO" id="GO:0005509">
    <property type="term" value="F:calcium ion binding"/>
    <property type="evidence" value="ECO:0007669"/>
    <property type="project" value="InterPro"/>
</dbReference>
<dbReference type="FunFam" id="1.10.238.10:FF:000001">
    <property type="entry name" value="Calmodulin 1"/>
    <property type="match status" value="1"/>
</dbReference>
<feature type="domain" description="EF-hand" evidence="5">
    <location>
        <begin position="123"/>
        <end position="158"/>
    </location>
</feature>
<keyword evidence="1" id="KW-0677">Repeat</keyword>
<evidence type="ECO:0000256" key="2">
    <source>
        <dbReference type="ARBA" id="ARBA00022837"/>
    </source>
</evidence>
<feature type="domain" description="EF-hand" evidence="5">
    <location>
        <begin position="161"/>
        <end position="196"/>
    </location>
</feature>
<protein>
    <submittedName>
        <fullName evidence="6">Calmodulin</fullName>
    </submittedName>
</protein>
<keyword evidence="7" id="KW-1185">Reference proteome</keyword>
<feature type="domain" description="EF-hand" evidence="5">
    <location>
        <begin position="87"/>
        <end position="122"/>
    </location>
</feature>
<sequence length="233" mass="26265">MTSERRTSRTIVVDSHRKMTIPISAGTVQKTPPLTQRRMSKQRRDDLKISIPPKASTPGAPKSPTVERRMSKNLPFVVIHDNTLKDAHMEEIIASFELIDLNSDGRISKGELLKAAALLGMNPTEEDAQAMLSLADLDGDGFINFEEYKHMMKHNYIEIDLEKERLLAAFRVLDRDKDGFLSQDELRAALTFKAPPENLMDVEQFILDADVNGDGQIDYSEFVNSQLCTKIFA</sequence>
<dbReference type="AlphaFoldDB" id="A0A210R2W5"/>
<evidence type="ECO:0000256" key="3">
    <source>
        <dbReference type="ARBA" id="ARBA00023179"/>
    </source>
</evidence>
<evidence type="ECO:0000313" key="7">
    <source>
        <dbReference type="Proteomes" id="UP000242188"/>
    </source>
</evidence>
<comment type="caution">
    <text evidence="6">The sequence shown here is derived from an EMBL/GenBank/DDBJ whole genome shotgun (WGS) entry which is preliminary data.</text>
</comment>
<dbReference type="CDD" id="cd00051">
    <property type="entry name" value="EFh"/>
    <property type="match status" value="1"/>
</dbReference>
<keyword evidence="2" id="KW-0106">Calcium</keyword>
<dbReference type="PROSITE" id="PS50222">
    <property type="entry name" value="EF_HAND_2"/>
    <property type="match status" value="4"/>
</dbReference>
<feature type="region of interest" description="Disordered" evidence="4">
    <location>
        <begin position="24"/>
        <end position="67"/>
    </location>
</feature>
<dbReference type="Gene3D" id="1.10.238.10">
    <property type="entry name" value="EF-hand"/>
    <property type="match status" value="2"/>
</dbReference>
<dbReference type="PANTHER" id="PTHR23050">
    <property type="entry name" value="CALCIUM BINDING PROTEIN"/>
    <property type="match status" value="1"/>
</dbReference>
<dbReference type="InterPro" id="IPR018247">
    <property type="entry name" value="EF_Hand_1_Ca_BS"/>
</dbReference>